<proteinExistence type="predicted"/>
<dbReference type="Proteomes" id="UP000299102">
    <property type="component" value="Unassembled WGS sequence"/>
</dbReference>
<dbReference type="InterPro" id="IPR037120">
    <property type="entry name" value="Haem_peroxidase_sf_animal"/>
</dbReference>
<evidence type="ECO:0000256" key="2">
    <source>
        <dbReference type="ARBA" id="ARBA00022525"/>
    </source>
</evidence>
<keyword evidence="4" id="KW-0325">Glycoprotein</keyword>
<comment type="subcellular location">
    <subcellularLocation>
        <location evidence="1">Secreted</location>
    </subcellularLocation>
</comment>
<dbReference type="STRING" id="151549.A0A4C1T0U1"/>
<dbReference type="GO" id="GO:0020037">
    <property type="term" value="F:heme binding"/>
    <property type="evidence" value="ECO:0007669"/>
    <property type="project" value="InterPro"/>
</dbReference>
<organism evidence="5 6">
    <name type="scientific">Eumeta variegata</name>
    <name type="common">Bagworm moth</name>
    <name type="synonym">Eumeta japonica</name>
    <dbReference type="NCBI Taxonomy" id="151549"/>
    <lineage>
        <taxon>Eukaryota</taxon>
        <taxon>Metazoa</taxon>
        <taxon>Ecdysozoa</taxon>
        <taxon>Arthropoda</taxon>
        <taxon>Hexapoda</taxon>
        <taxon>Insecta</taxon>
        <taxon>Pterygota</taxon>
        <taxon>Neoptera</taxon>
        <taxon>Endopterygota</taxon>
        <taxon>Lepidoptera</taxon>
        <taxon>Glossata</taxon>
        <taxon>Ditrysia</taxon>
        <taxon>Tineoidea</taxon>
        <taxon>Psychidae</taxon>
        <taxon>Oiketicinae</taxon>
        <taxon>Eumeta</taxon>
    </lineage>
</organism>
<evidence type="ECO:0000256" key="4">
    <source>
        <dbReference type="ARBA" id="ARBA00023180"/>
    </source>
</evidence>
<dbReference type="InterPro" id="IPR010255">
    <property type="entry name" value="Haem_peroxidase_sf"/>
</dbReference>
<dbReference type="GO" id="GO:0005576">
    <property type="term" value="C:extracellular region"/>
    <property type="evidence" value="ECO:0007669"/>
    <property type="project" value="UniProtKB-SubCell"/>
</dbReference>
<evidence type="ECO:0000256" key="3">
    <source>
        <dbReference type="ARBA" id="ARBA00022559"/>
    </source>
</evidence>
<dbReference type="Gene3D" id="1.10.640.10">
    <property type="entry name" value="Haem peroxidase domain superfamily, animal type"/>
    <property type="match status" value="1"/>
</dbReference>
<dbReference type="SUPFAM" id="SSF48113">
    <property type="entry name" value="Heme-dependent peroxidases"/>
    <property type="match status" value="1"/>
</dbReference>
<name>A0A4C1T0U1_EUMVA</name>
<keyword evidence="6" id="KW-1185">Reference proteome</keyword>
<keyword evidence="3" id="KW-0560">Oxidoreductase</keyword>
<dbReference type="GO" id="GO:0006979">
    <property type="term" value="P:response to oxidative stress"/>
    <property type="evidence" value="ECO:0007669"/>
    <property type="project" value="InterPro"/>
</dbReference>
<accession>A0A4C1T0U1</accession>
<reference evidence="5 6" key="1">
    <citation type="journal article" date="2019" name="Commun. Biol.">
        <title>The bagworm genome reveals a unique fibroin gene that provides high tensile strength.</title>
        <authorList>
            <person name="Kono N."/>
            <person name="Nakamura H."/>
            <person name="Ohtoshi R."/>
            <person name="Tomita M."/>
            <person name="Numata K."/>
            <person name="Arakawa K."/>
        </authorList>
    </citation>
    <scope>NUCLEOTIDE SEQUENCE [LARGE SCALE GENOMIC DNA]</scope>
</reference>
<protein>
    <submittedName>
        <fullName evidence="5">Peroxidasin-like protein</fullName>
    </submittedName>
</protein>
<evidence type="ECO:0000256" key="1">
    <source>
        <dbReference type="ARBA" id="ARBA00004613"/>
    </source>
</evidence>
<dbReference type="PANTHER" id="PTHR11475:SF4">
    <property type="entry name" value="CHORION PEROXIDASE"/>
    <property type="match status" value="1"/>
</dbReference>
<keyword evidence="2" id="KW-0964">Secreted</keyword>
<dbReference type="PROSITE" id="PS50292">
    <property type="entry name" value="PEROXIDASE_3"/>
    <property type="match status" value="1"/>
</dbReference>
<evidence type="ECO:0000313" key="5">
    <source>
        <dbReference type="EMBL" id="GBP08143.1"/>
    </source>
</evidence>
<gene>
    <name evidence="5" type="primary">PXDNL</name>
    <name evidence="5" type="ORF">EVAR_71537_1</name>
</gene>
<sequence length="223" mass="24852">MLDPLIDVYINDVLSLYSATGESLGQRTIVDDTLRTGILDFNGTLEGLTQAAFRQPSAAADRLLDPDMGERVLGRLQRVSDVVASDIMKGRDLGIPPYNSYRELCGRAPAEHWSDLLDVMDSAEISTLRGLYATPADVELAVALLVERLAAGTEVPPTLACIMLEQLRHWRRADRFWYENNQHPGSFTRIFPKAVQRSRWTPRGPRETRRGTLGVIKYGGPQS</sequence>
<dbReference type="Pfam" id="PF03098">
    <property type="entry name" value="An_peroxidase"/>
    <property type="match status" value="1"/>
</dbReference>
<dbReference type="InterPro" id="IPR019791">
    <property type="entry name" value="Haem_peroxidase_animal"/>
</dbReference>
<dbReference type="OrthoDB" id="823504at2759"/>
<dbReference type="PANTHER" id="PTHR11475">
    <property type="entry name" value="OXIDASE/PEROXIDASE"/>
    <property type="match status" value="1"/>
</dbReference>
<keyword evidence="3" id="KW-0575">Peroxidase</keyword>
<evidence type="ECO:0000313" key="6">
    <source>
        <dbReference type="Proteomes" id="UP000299102"/>
    </source>
</evidence>
<comment type="caution">
    <text evidence="5">The sequence shown here is derived from an EMBL/GenBank/DDBJ whole genome shotgun (WGS) entry which is preliminary data.</text>
</comment>
<dbReference type="EMBL" id="BGZK01004288">
    <property type="protein sequence ID" value="GBP08143.1"/>
    <property type="molecule type" value="Genomic_DNA"/>
</dbReference>
<dbReference type="AlphaFoldDB" id="A0A4C1T0U1"/>
<dbReference type="GO" id="GO:0004601">
    <property type="term" value="F:peroxidase activity"/>
    <property type="evidence" value="ECO:0007669"/>
    <property type="project" value="UniProtKB-KW"/>
</dbReference>